<accession>A0A330LN95</accession>
<keyword evidence="6" id="KW-1185">Reference proteome</keyword>
<keyword evidence="2" id="KW-0436">Ligase</keyword>
<evidence type="ECO:0000256" key="1">
    <source>
        <dbReference type="ARBA" id="ARBA00022563"/>
    </source>
</evidence>
<dbReference type="Gene3D" id="3.30.1510.10">
    <property type="entry name" value="Domain 2, N(10)-formyltetrahydrofolate synthetase"/>
    <property type="match status" value="1"/>
</dbReference>
<name>A0A330LN95_9GAMM</name>
<evidence type="ECO:0000313" key="6">
    <source>
        <dbReference type="Proteomes" id="UP000250163"/>
    </source>
</evidence>
<gene>
    <name evidence="5" type="ORF">MORIYA_1685</name>
</gene>
<dbReference type="EMBL" id="LS483250">
    <property type="protein sequence ID" value="SQD78163.1"/>
    <property type="molecule type" value="Genomic_DNA"/>
</dbReference>
<dbReference type="InterPro" id="IPR027417">
    <property type="entry name" value="P-loop_NTPase"/>
</dbReference>
<evidence type="ECO:0008006" key="7">
    <source>
        <dbReference type="Google" id="ProtNLM"/>
    </source>
</evidence>
<protein>
    <recommendedName>
        <fullName evidence="7">Formate--tetrahydrofolate ligase</fullName>
    </recommendedName>
</protein>
<dbReference type="KEGG" id="mya:MORIYA_1685"/>
<evidence type="ECO:0000256" key="3">
    <source>
        <dbReference type="ARBA" id="ARBA00022741"/>
    </source>
</evidence>
<keyword evidence="1" id="KW-0554">One-carbon metabolism</keyword>
<dbReference type="Pfam" id="PF01268">
    <property type="entry name" value="FTHFS"/>
    <property type="match status" value="1"/>
</dbReference>
<dbReference type="SUPFAM" id="SSF52540">
    <property type="entry name" value="P-loop containing nucleoside triphosphate hydrolases"/>
    <property type="match status" value="1"/>
</dbReference>
<dbReference type="GO" id="GO:0006730">
    <property type="term" value="P:one-carbon metabolic process"/>
    <property type="evidence" value="ECO:0007669"/>
    <property type="project" value="UniProtKB-KW"/>
</dbReference>
<keyword evidence="3" id="KW-0547">Nucleotide-binding</keyword>
<sequence>MQEMNLHLTGDMHAVSSAHHLAAAALDARLYHEIRLGEAEFTRQSEQIVSS</sequence>
<dbReference type="Gene3D" id="3.40.50.300">
    <property type="entry name" value="P-loop containing nucleotide triphosphate hydrolases"/>
    <property type="match status" value="1"/>
</dbReference>
<evidence type="ECO:0000256" key="4">
    <source>
        <dbReference type="ARBA" id="ARBA00022840"/>
    </source>
</evidence>
<dbReference type="Proteomes" id="UP000250163">
    <property type="component" value="Chromosome MORIYA"/>
</dbReference>
<dbReference type="AlphaFoldDB" id="A0A330LN95"/>
<proteinExistence type="predicted"/>
<evidence type="ECO:0000256" key="2">
    <source>
        <dbReference type="ARBA" id="ARBA00022598"/>
    </source>
</evidence>
<dbReference type="GO" id="GO:0005524">
    <property type="term" value="F:ATP binding"/>
    <property type="evidence" value="ECO:0007669"/>
    <property type="project" value="UniProtKB-KW"/>
</dbReference>
<evidence type="ECO:0000313" key="5">
    <source>
        <dbReference type="EMBL" id="SQD78163.1"/>
    </source>
</evidence>
<reference evidence="6" key="1">
    <citation type="submission" date="2018-05" db="EMBL/GenBank/DDBJ databases">
        <authorList>
            <person name="Cea G.-C."/>
            <person name="William W."/>
        </authorList>
    </citation>
    <scope>NUCLEOTIDE SEQUENCE [LARGE SCALE GENOMIC DNA]</scope>
    <source>
        <strain evidence="6">DB21MT 5</strain>
    </source>
</reference>
<keyword evidence="4" id="KW-0067">ATP-binding</keyword>
<organism evidence="5 6">
    <name type="scientific">Moritella yayanosii</name>
    <dbReference type="NCBI Taxonomy" id="69539"/>
    <lineage>
        <taxon>Bacteria</taxon>
        <taxon>Pseudomonadati</taxon>
        <taxon>Pseudomonadota</taxon>
        <taxon>Gammaproteobacteria</taxon>
        <taxon>Alteromonadales</taxon>
        <taxon>Moritellaceae</taxon>
        <taxon>Moritella</taxon>
    </lineage>
</organism>
<dbReference type="InterPro" id="IPR000559">
    <property type="entry name" value="Formate_THF_ligase"/>
</dbReference>
<dbReference type="GO" id="GO:0004329">
    <property type="term" value="F:formate-tetrahydrofolate ligase activity"/>
    <property type="evidence" value="ECO:0007669"/>
    <property type="project" value="InterPro"/>
</dbReference>